<dbReference type="CDD" id="cd10033">
    <property type="entry name" value="UDG_like"/>
    <property type="match status" value="1"/>
</dbReference>
<evidence type="ECO:0000259" key="1">
    <source>
        <dbReference type="SMART" id="SM00986"/>
    </source>
</evidence>
<dbReference type="SUPFAM" id="SSF52141">
    <property type="entry name" value="Uracil-DNA glycosylase-like"/>
    <property type="match status" value="1"/>
</dbReference>
<gene>
    <name evidence="2" type="ORF">EJ903_08100</name>
</gene>
<dbReference type="OrthoDB" id="9789139at2"/>
<dbReference type="EMBL" id="RXMA01000005">
    <property type="protein sequence ID" value="RTR22056.1"/>
    <property type="molecule type" value="Genomic_DNA"/>
</dbReference>
<comment type="caution">
    <text evidence="2">The sequence shown here is derived from an EMBL/GenBank/DDBJ whole genome shotgun (WGS) entry which is preliminary data.</text>
</comment>
<dbReference type="InterPro" id="IPR005122">
    <property type="entry name" value="Uracil-DNA_glycosylase-like"/>
</dbReference>
<dbReference type="SMART" id="SM00987">
    <property type="entry name" value="UreE_C"/>
    <property type="match status" value="1"/>
</dbReference>
<dbReference type="SMART" id="SM00986">
    <property type="entry name" value="UDG"/>
    <property type="match status" value="1"/>
</dbReference>
<dbReference type="InterPro" id="IPR047124">
    <property type="entry name" value="HI_0220.2"/>
</dbReference>
<proteinExistence type="predicted"/>
<accession>A0A3S0K6C7</accession>
<dbReference type="PANTHER" id="PTHR42160">
    <property type="entry name" value="URACIL-DNA GLYCOSYLASE SUPERFAMILY PROTEIN"/>
    <property type="match status" value="1"/>
</dbReference>
<dbReference type="Proteomes" id="UP000277007">
    <property type="component" value="Unassembled WGS sequence"/>
</dbReference>
<evidence type="ECO:0000313" key="2">
    <source>
        <dbReference type="EMBL" id="RTR22056.1"/>
    </source>
</evidence>
<evidence type="ECO:0000313" key="3">
    <source>
        <dbReference type="Proteomes" id="UP000277007"/>
    </source>
</evidence>
<dbReference type="AlphaFoldDB" id="A0A3S0K6C7"/>
<keyword evidence="3" id="KW-1185">Reference proteome</keyword>
<name>A0A3S0K6C7_9PROT</name>
<reference evidence="2 3" key="1">
    <citation type="submission" date="2018-12" db="EMBL/GenBank/DDBJ databases">
        <authorList>
            <person name="Yang Y."/>
        </authorList>
    </citation>
    <scope>NUCLEOTIDE SEQUENCE [LARGE SCALE GENOMIC DNA]</scope>
    <source>
        <strain evidence="2 3">L-25-5w-1</strain>
    </source>
</reference>
<dbReference type="Pfam" id="PF03167">
    <property type="entry name" value="UDG"/>
    <property type="match status" value="1"/>
</dbReference>
<feature type="domain" description="Uracil-DNA glycosylase-like" evidence="1">
    <location>
        <begin position="37"/>
        <end position="195"/>
    </location>
</feature>
<sequence>MTPPTPPATSDALARLFAEARACTRCADALPHGCRPVLRGSTTARLLIVGQAPGARVHASGIPWNDPSGDRLRAWLAMERTAFYDESRIAIVPMGLCYPGTAAKGGDFPPRPECAPLWHPPLRAALTGVRLTLLVGGYAQARYLGARRKATMTDTVAAWREYEPDFLPLPHPSWRNSGWLARNPWFDRDLVPELRARVTAVLDGGEGKGRGGA</sequence>
<organism evidence="2 3">
    <name type="scientific">Azospirillum griseum</name>
    <dbReference type="NCBI Taxonomy" id="2496639"/>
    <lineage>
        <taxon>Bacteria</taxon>
        <taxon>Pseudomonadati</taxon>
        <taxon>Pseudomonadota</taxon>
        <taxon>Alphaproteobacteria</taxon>
        <taxon>Rhodospirillales</taxon>
        <taxon>Azospirillaceae</taxon>
        <taxon>Azospirillum</taxon>
    </lineage>
</organism>
<dbReference type="RefSeq" id="WP_126613910.1">
    <property type="nucleotide sequence ID" value="NZ_JBHUCY010000012.1"/>
</dbReference>
<dbReference type="PANTHER" id="PTHR42160:SF1">
    <property type="entry name" value="URACIL-DNA GLYCOSYLASE SUPERFAMILY PROTEIN"/>
    <property type="match status" value="1"/>
</dbReference>
<dbReference type="Gene3D" id="3.40.470.10">
    <property type="entry name" value="Uracil-DNA glycosylase-like domain"/>
    <property type="match status" value="1"/>
</dbReference>
<protein>
    <submittedName>
        <fullName evidence="2">Uracil-DNA glycosylase family protein</fullName>
    </submittedName>
</protein>
<dbReference type="InterPro" id="IPR036895">
    <property type="entry name" value="Uracil-DNA_glycosylase-like_sf"/>
</dbReference>